<dbReference type="VEuPathDB" id="FungiDB:MAPG_02123"/>
<dbReference type="EMBL" id="ADBL01000538">
    <property type="status" value="NOT_ANNOTATED_CDS"/>
    <property type="molecule type" value="Genomic_DNA"/>
</dbReference>
<dbReference type="AlphaFoldDB" id="A0A0C4DQI0"/>
<reference evidence="1" key="3">
    <citation type="submission" date="2011-03" db="EMBL/GenBank/DDBJ databases">
        <title>Annotation of Magnaporthe poae ATCC 64411.</title>
        <authorList>
            <person name="Ma L.-J."/>
            <person name="Dead R."/>
            <person name="Young S.K."/>
            <person name="Zeng Q."/>
            <person name="Gargeya S."/>
            <person name="Fitzgerald M."/>
            <person name="Haas B."/>
            <person name="Abouelleil A."/>
            <person name="Alvarado L."/>
            <person name="Arachchi H.M."/>
            <person name="Berlin A."/>
            <person name="Brown A."/>
            <person name="Chapman S.B."/>
            <person name="Chen Z."/>
            <person name="Dunbar C."/>
            <person name="Freedman E."/>
            <person name="Gearin G."/>
            <person name="Gellesch M."/>
            <person name="Goldberg J."/>
            <person name="Griggs A."/>
            <person name="Gujja S."/>
            <person name="Heiman D."/>
            <person name="Howarth C."/>
            <person name="Larson L."/>
            <person name="Lui A."/>
            <person name="MacDonald P.J.P."/>
            <person name="Mehta T."/>
            <person name="Montmayeur A."/>
            <person name="Murphy C."/>
            <person name="Neiman D."/>
            <person name="Pearson M."/>
            <person name="Priest M."/>
            <person name="Roberts A."/>
            <person name="Saif S."/>
            <person name="Shea T."/>
            <person name="Shenoy N."/>
            <person name="Sisk P."/>
            <person name="Stolte C."/>
            <person name="Sykes S."/>
            <person name="Yandava C."/>
            <person name="Wortman J."/>
            <person name="Nusbaum C."/>
            <person name="Birren B."/>
        </authorList>
    </citation>
    <scope>NUCLEOTIDE SEQUENCE</scope>
    <source>
        <strain evidence="1">ATCC 64411</strain>
    </source>
</reference>
<reference evidence="2" key="4">
    <citation type="journal article" date="2015" name="G3 (Bethesda)">
        <title>Genome sequences of three phytopathogenic species of the Magnaporthaceae family of fungi.</title>
        <authorList>
            <person name="Okagaki L.H."/>
            <person name="Nunes C.C."/>
            <person name="Sailsbery J."/>
            <person name="Clay B."/>
            <person name="Brown D."/>
            <person name="John T."/>
            <person name="Oh Y."/>
            <person name="Young N."/>
            <person name="Fitzgerald M."/>
            <person name="Haas B.J."/>
            <person name="Zeng Q."/>
            <person name="Young S."/>
            <person name="Adiconis X."/>
            <person name="Fan L."/>
            <person name="Levin J.Z."/>
            <person name="Mitchell T.K."/>
            <person name="Okubara P.A."/>
            <person name="Farman M.L."/>
            <person name="Kohn L.M."/>
            <person name="Birren B."/>
            <person name="Ma L.-J."/>
            <person name="Dean R.A."/>
        </authorList>
    </citation>
    <scope>NUCLEOTIDE SEQUENCE</scope>
    <source>
        <strain evidence="2">ATCC 64411 / 73-15</strain>
    </source>
</reference>
<evidence type="ECO:0000313" key="1">
    <source>
        <dbReference type="EMBL" id="KLU83056.1"/>
    </source>
</evidence>
<keyword evidence="3" id="KW-1185">Reference proteome</keyword>
<dbReference type="EnsemblFungi" id="MAPG_02123T0">
    <property type="protein sequence ID" value="MAPG_02123T0"/>
    <property type="gene ID" value="MAPG_02123"/>
</dbReference>
<name>A0A0C4DQI0_MAGP6</name>
<organism evidence="2 3">
    <name type="scientific">Magnaporthiopsis poae (strain ATCC 64411 / 73-15)</name>
    <name type="common">Kentucky bluegrass fungus</name>
    <name type="synonym">Magnaporthe poae</name>
    <dbReference type="NCBI Taxonomy" id="644358"/>
    <lineage>
        <taxon>Eukaryota</taxon>
        <taxon>Fungi</taxon>
        <taxon>Dikarya</taxon>
        <taxon>Ascomycota</taxon>
        <taxon>Pezizomycotina</taxon>
        <taxon>Sordariomycetes</taxon>
        <taxon>Sordariomycetidae</taxon>
        <taxon>Magnaporthales</taxon>
        <taxon>Magnaporthaceae</taxon>
        <taxon>Magnaporthiopsis</taxon>
    </lineage>
</organism>
<protein>
    <submittedName>
        <fullName evidence="1 2">Uncharacterized protein</fullName>
    </submittedName>
</protein>
<reference evidence="1" key="2">
    <citation type="submission" date="2010-05" db="EMBL/GenBank/DDBJ databases">
        <title>The Genome Sequence of Magnaporthe poae strain ATCC 64411.</title>
        <authorList>
            <consortium name="The Broad Institute Genome Sequencing Platform"/>
            <consortium name="Broad Institute Genome Sequencing Center for Infectious Disease"/>
            <person name="Ma L.-J."/>
            <person name="Dead R."/>
            <person name="Young S."/>
            <person name="Zeng Q."/>
            <person name="Koehrsen M."/>
            <person name="Alvarado L."/>
            <person name="Berlin A."/>
            <person name="Chapman S.B."/>
            <person name="Chen Z."/>
            <person name="Freedman E."/>
            <person name="Gellesch M."/>
            <person name="Goldberg J."/>
            <person name="Griggs A."/>
            <person name="Gujja S."/>
            <person name="Heilman E.R."/>
            <person name="Heiman D."/>
            <person name="Hepburn T."/>
            <person name="Howarth C."/>
            <person name="Jen D."/>
            <person name="Larson L."/>
            <person name="Mehta T."/>
            <person name="Neiman D."/>
            <person name="Pearson M."/>
            <person name="Roberts A."/>
            <person name="Saif S."/>
            <person name="Shea T."/>
            <person name="Shenoy N."/>
            <person name="Sisk P."/>
            <person name="Stolte C."/>
            <person name="Sykes S."/>
            <person name="Walk T."/>
            <person name="White J."/>
            <person name="Yandava C."/>
            <person name="Haas B."/>
            <person name="Nusbaum C."/>
            <person name="Birren B."/>
        </authorList>
    </citation>
    <scope>NUCLEOTIDE SEQUENCE</scope>
    <source>
        <strain evidence="1">ATCC 64411</strain>
    </source>
</reference>
<evidence type="ECO:0000313" key="2">
    <source>
        <dbReference type="EnsemblFungi" id="MAPG_02123T0"/>
    </source>
</evidence>
<proteinExistence type="predicted"/>
<reference evidence="2" key="5">
    <citation type="submission" date="2015-06" db="UniProtKB">
        <authorList>
            <consortium name="EnsemblFungi"/>
        </authorList>
    </citation>
    <scope>IDENTIFICATION</scope>
    <source>
        <strain evidence="2">ATCC 64411</strain>
    </source>
</reference>
<dbReference type="Proteomes" id="UP000011715">
    <property type="component" value="Unassembled WGS sequence"/>
</dbReference>
<accession>A0A0C4DQI0</accession>
<dbReference type="EMBL" id="GL876967">
    <property type="protein sequence ID" value="KLU83056.1"/>
    <property type="molecule type" value="Genomic_DNA"/>
</dbReference>
<gene>
    <name evidence="1" type="ORF">MAPG_02123</name>
</gene>
<evidence type="ECO:0000313" key="3">
    <source>
        <dbReference type="Proteomes" id="UP000011715"/>
    </source>
</evidence>
<sequence>MEWKMGGFVSNFLSTLTPRRAFSRKMQNTAGKVRWHHVGTVGVKAESSHTRGSLWCCQLYIGGKDAIAIFRARWNAWTGMERLGHWWGRRNEALEVQGAPEIVRRKAYYQRRKTSE</sequence>
<reference evidence="3" key="1">
    <citation type="submission" date="2010-05" db="EMBL/GenBank/DDBJ databases">
        <title>The genome sequence of Magnaporthe poae strain ATCC 64411.</title>
        <authorList>
            <person name="Ma L.-J."/>
            <person name="Dead R."/>
            <person name="Young S."/>
            <person name="Zeng Q."/>
            <person name="Koehrsen M."/>
            <person name="Alvarado L."/>
            <person name="Berlin A."/>
            <person name="Chapman S.B."/>
            <person name="Chen Z."/>
            <person name="Freedman E."/>
            <person name="Gellesch M."/>
            <person name="Goldberg J."/>
            <person name="Griggs A."/>
            <person name="Gujja S."/>
            <person name="Heilman E.R."/>
            <person name="Heiman D."/>
            <person name="Hepburn T."/>
            <person name="Howarth C."/>
            <person name="Jen D."/>
            <person name="Larson L."/>
            <person name="Mehta T."/>
            <person name="Neiman D."/>
            <person name="Pearson M."/>
            <person name="Roberts A."/>
            <person name="Saif S."/>
            <person name="Shea T."/>
            <person name="Shenoy N."/>
            <person name="Sisk P."/>
            <person name="Stolte C."/>
            <person name="Sykes S."/>
            <person name="Walk T."/>
            <person name="White J."/>
            <person name="Yandava C."/>
            <person name="Haas B."/>
            <person name="Nusbaum C."/>
            <person name="Birren B."/>
        </authorList>
    </citation>
    <scope>NUCLEOTIDE SEQUENCE [LARGE SCALE GENOMIC DNA]</scope>
    <source>
        <strain evidence="3">ATCC 64411 / 73-15</strain>
    </source>
</reference>